<comment type="function">
    <text evidence="10">A Rab11 effector binding preferentially phosphatidylinositol 3,4,5-trisphosphate (PtdInsP3) and phosphatidic acid (PA) and acting in the regulation of the transport of vesicles from the endosomal recycling compartment (ERC) to the plasma membrane. Involved in insulin granule exocytosis. Also involved in receptor-mediated endocytosis and membrane trafficking of recycling endosomes, probably originating from clathrin-coated vesicles. Required in a complex with MYO5B and RAB11 for the transport of NPC1L1 to the plasma membrane. Also acts as a regulator of cell polarity. Plays an essential role in phagocytosis through a mechanism involving TICAM2, RAC1 and CDC42 Rho GTPases for controlling actin-dynamics.</text>
</comment>
<evidence type="ECO:0000259" key="15">
    <source>
        <dbReference type="PROSITE" id="PS51511"/>
    </source>
</evidence>
<gene>
    <name evidence="16" type="primary">RAB11FIP2</name>
    <name evidence="16" type="synonym">rab11fip2</name>
</gene>
<dbReference type="InterPro" id="IPR019018">
    <property type="entry name" value="Rab-bd_FIP-RBD"/>
</dbReference>
<dbReference type="Ensembl" id="ENSMMDT00005025451.1">
    <property type="protein sequence ID" value="ENSMMDP00005024922.1"/>
    <property type="gene ID" value="ENSMMDG00005011948.1"/>
</dbReference>
<feature type="compositionally biased region" description="Basic and acidic residues" evidence="13">
    <location>
        <begin position="306"/>
        <end position="331"/>
    </location>
</feature>
<dbReference type="PANTHER" id="PTHR15746:SF20">
    <property type="entry name" value="RAB11 FAMILY-INTERACTING PROTEIN 2"/>
    <property type="match status" value="1"/>
</dbReference>
<dbReference type="InterPro" id="IPR037789">
    <property type="entry name" value="FIP_classI"/>
</dbReference>
<evidence type="ECO:0000256" key="7">
    <source>
        <dbReference type="ARBA" id="ARBA00022753"/>
    </source>
</evidence>
<evidence type="ECO:0000256" key="12">
    <source>
        <dbReference type="ARBA" id="ARBA00071491"/>
    </source>
</evidence>
<dbReference type="SMART" id="SM00239">
    <property type="entry name" value="C2"/>
    <property type="match status" value="1"/>
</dbReference>
<dbReference type="PANTHER" id="PTHR15746">
    <property type="entry name" value="RAB11-RELATED"/>
    <property type="match status" value="1"/>
</dbReference>
<dbReference type="PROSITE" id="PS50004">
    <property type="entry name" value="C2"/>
    <property type="match status" value="1"/>
</dbReference>
<evidence type="ECO:0000256" key="9">
    <source>
        <dbReference type="ARBA" id="ARBA00023136"/>
    </source>
</evidence>
<keyword evidence="6" id="KW-0677">Repeat</keyword>
<keyword evidence="9" id="KW-0472">Membrane</keyword>
<dbReference type="GO" id="GO:0001891">
    <property type="term" value="C:phagocytic cup"/>
    <property type="evidence" value="ECO:0007669"/>
    <property type="project" value="TreeGrafter"/>
</dbReference>
<comment type="subcellular location">
    <subcellularLocation>
        <location evidence="1">Cell membrane</location>
        <topology evidence="1">Peripheral membrane protein</topology>
    </subcellularLocation>
    <subcellularLocation>
        <location evidence="2">Recycling endosome membrane</location>
        <topology evidence="2">Peripheral membrane protein</topology>
    </subcellularLocation>
</comment>
<feature type="compositionally biased region" description="Low complexity" evidence="13">
    <location>
        <begin position="332"/>
        <end position="346"/>
    </location>
</feature>
<evidence type="ECO:0000256" key="10">
    <source>
        <dbReference type="ARBA" id="ARBA00055128"/>
    </source>
</evidence>
<dbReference type="CDD" id="cd08682">
    <property type="entry name" value="C2_Rab11-FIP_classI"/>
    <property type="match status" value="1"/>
</dbReference>
<dbReference type="InterPro" id="IPR037245">
    <property type="entry name" value="FIP-RBD_C_sf"/>
</dbReference>
<dbReference type="Gene3D" id="2.60.40.150">
    <property type="entry name" value="C2 domain"/>
    <property type="match status" value="1"/>
</dbReference>
<evidence type="ECO:0000256" key="4">
    <source>
        <dbReference type="ARBA" id="ARBA00022475"/>
    </source>
</evidence>
<comment type="subunit">
    <text evidence="11">Homooligomerizes in a Rab11-independent manner. Forms a heterooligomeric complex with RAB11FIP4. Interacts with AP2A1, MYO5B, RAB25 and REPS1. Interacts with RAB11A and RAB11B (activated GTP-bound form). Interacts with NPC1L1. Interacts (via NPF motifs) with EHD1 and EHD3. Interacts with TICAM2; this interaction directs RAB11FIP2 to the phagosome. Interacts with RAB14 and RAB25 (GTP-bound forms).</text>
</comment>
<evidence type="ECO:0000259" key="14">
    <source>
        <dbReference type="PROSITE" id="PS50004"/>
    </source>
</evidence>
<dbReference type="GO" id="GO:0045055">
    <property type="term" value="P:regulated exocytosis"/>
    <property type="evidence" value="ECO:0007669"/>
    <property type="project" value="TreeGrafter"/>
</dbReference>
<feature type="domain" description="C2" evidence="14">
    <location>
        <begin position="1"/>
        <end position="120"/>
    </location>
</feature>
<keyword evidence="3" id="KW-0813">Transport</keyword>
<feature type="region of interest" description="Disordered" evidence="13">
    <location>
        <begin position="153"/>
        <end position="218"/>
    </location>
</feature>
<evidence type="ECO:0000313" key="16">
    <source>
        <dbReference type="Ensembl" id="ENSMMDP00005024922.1"/>
    </source>
</evidence>
<evidence type="ECO:0000313" key="17">
    <source>
        <dbReference type="Proteomes" id="UP000472263"/>
    </source>
</evidence>
<evidence type="ECO:0000256" key="1">
    <source>
        <dbReference type="ARBA" id="ARBA00004202"/>
    </source>
</evidence>
<dbReference type="InterPro" id="IPR000008">
    <property type="entry name" value="C2_dom"/>
</dbReference>
<dbReference type="GO" id="GO:0007154">
    <property type="term" value="P:cell communication"/>
    <property type="evidence" value="ECO:0007669"/>
    <property type="project" value="UniProtKB-ARBA"/>
</dbReference>
<evidence type="ECO:0000256" key="8">
    <source>
        <dbReference type="ARBA" id="ARBA00022927"/>
    </source>
</evidence>
<keyword evidence="7" id="KW-0967">Endosome</keyword>
<protein>
    <recommendedName>
        <fullName evidence="12">Rab11 family-interacting protein 2</fullName>
    </recommendedName>
</protein>
<dbReference type="GO" id="GO:0015031">
    <property type="term" value="P:protein transport"/>
    <property type="evidence" value="ECO:0007669"/>
    <property type="project" value="UniProtKB-KW"/>
</dbReference>
<dbReference type="FunFam" id="1.20.5.2440:FF:000002">
    <property type="entry name" value="rab11 family-interacting protein 2 isoform X1"/>
    <property type="match status" value="1"/>
</dbReference>
<dbReference type="GeneTree" id="ENSGT00940000158482"/>
<keyword evidence="17" id="KW-1185">Reference proteome</keyword>
<name>A0A667YBA5_9TELE</name>
<dbReference type="SUPFAM" id="SSF49562">
    <property type="entry name" value="C2 domain (Calcium/lipid-binding domain, CaLB)"/>
    <property type="match status" value="1"/>
</dbReference>
<dbReference type="Proteomes" id="UP000472263">
    <property type="component" value="Chromosome 15"/>
</dbReference>
<organism evidence="16 17">
    <name type="scientific">Myripristis murdjan</name>
    <name type="common">pinecone soldierfish</name>
    <dbReference type="NCBI Taxonomy" id="586833"/>
    <lineage>
        <taxon>Eukaryota</taxon>
        <taxon>Metazoa</taxon>
        <taxon>Chordata</taxon>
        <taxon>Craniata</taxon>
        <taxon>Vertebrata</taxon>
        <taxon>Euteleostomi</taxon>
        <taxon>Actinopterygii</taxon>
        <taxon>Neopterygii</taxon>
        <taxon>Teleostei</taxon>
        <taxon>Neoteleostei</taxon>
        <taxon>Acanthomorphata</taxon>
        <taxon>Holocentriformes</taxon>
        <taxon>Holocentridae</taxon>
        <taxon>Myripristis</taxon>
    </lineage>
</organism>
<reference evidence="16" key="1">
    <citation type="submission" date="2019-06" db="EMBL/GenBank/DDBJ databases">
        <authorList>
            <consortium name="Wellcome Sanger Institute Data Sharing"/>
        </authorList>
    </citation>
    <scope>NUCLEOTIDE SEQUENCE [LARGE SCALE GENOMIC DNA]</scope>
</reference>
<feature type="region of interest" description="Disordered" evidence="13">
    <location>
        <begin position="250"/>
        <end position="362"/>
    </location>
</feature>
<evidence type="ECO:0000256" key="5">
    <source>
        <dbReference type="ARBA" id="ARBA00022553"/>
    </source>
</evidence>
<dbReference type="FunFam" id="2.60.40.150:FF:000070">
    <property type="entry name" value="rab11 family-interacting protein 2 isoform X1"/>
    <property type="match status" value="1"/>
</dbReference>
<dbReference type="InterPro" id="IPR035892">
    <property type="entry name" value="C2_domain_sf"/>
</dbReference>
<evidence type="ECO:0000256" key="13">
    <source>
        <dbReference type="SAM" id="MobiDB-lite"/>
    </source>
</evidence>
<keyword evidence="4" id="KW-1003">Cell membrane</keyword>
<feature type="domain" description="FIP-RBD" evidence="15">
    <location>
        <begin position="374"/>
        <end position="436"/>
    </location>
</feature>
<feature type="compositionally biased region" description="Polar residues" evidence="13">
    <location>
        <begin position="348"/>
        <end position="362"/>
    </location>
</feature>
<accession>A0A667YBA5</accession>
<proteinExistence type="predicted"/>
<sequence length="449" mass="50670">MSLAEQSQKWFPTHVQATVLQATGLQPKGKNGTNDAYTIIQLGKEKYSTSVAEKTLNPVWREEASFELPGLLLEGNPEIYELCLIVMHRSLVGMDKFLGQRSINLNEIFDNKERRKTDWYSLESRPGKKRKERGRIQVSIQFMRNNMTASMFDLSMKDKPRSPFSKLKDKMKGRKHDSGYSDTSSAILPRSAVCDSEPSRQSFAPEPQPQPEAKAKRPLLAGSHKLSAAHSMSDLIGTHFRPKLDSMNSIEESGSAAAPHRRSQSEVPGEAHGDPFTDISDTLPQKYATLPRNRNPFEGEQGQLWDRAERKEKKEKVSLLERVTGKKDGRKTSNGGRSGSSGDLRSPNPFSGDSQADTNPFSSNYKRFNRLLPFQEATQESVAAYSNLSFEEVVQELIKQKEVVKKKDAHIRELEDYIDNLLVRVMEETPSILRTPYEPKRKAGKISKK</sequence>
<evidence type="ECO:0000256" key="2">
    <source>
        <dbReference type="ARBA" id="ARBA00004654"/>
    </source>
</evidence>
<dbReference type="GO" id="GO:0023052">
    <property type="term" value="P:signaling"/>
    <property type="evidence" value="ECO:0007669"/>
    <property type="project" value="UniProtKB-ARBA"/>
</dbReference>
<dbReference type="GO" id="GO:0055038">
    <property type="term" value="C:recycling endosome membrane"/>
    <property type="evidence" value="ECO:0007669"/>
    <property type="project" value="UniProtKB-SubCell"/>
</dbReference>
<reference evidence="16" key="3">
    <citation type="submission" date="2025-09" db="UniProtKB">
        <authorList>
            <consortium name="Ensembl"/>
        </authorList>
    </citation>
    <scope>IDENTIFICATION</scope>
</reference>
<dbReference type="AlphaFoldDB" id="A0A667YBA5"/>
<evidence type="ECO:0000256" key="3">
    <source>
        <dbReference type="ARBA" id="ARBA00022448"/>
    </source>
</evidence>
<dbReference type="SUPFAM" id="SSF144270">
    <property type="entry name" value="Eferin C-derminal domain-like"/>
    <property type="match status" value="1"/>
</dbReference>
<evidence type="ECO:0000256" key="6">
    <source>
        <dbReference type="ARBA" id="ARBA00022737"/>
    </source>
</evidence>
<dbReference type="Pfam" id="PF09457">
    <property type="entry name" value="RBD-FIP"/>
    <property type="match status" value="1"/>
</dbReference>
<dbReference type="Pfam" id="PF00168">
    <property type="entry name" value="C2"/>
    <property type="match status" value="1"/>
</dbReference>
<reference evidence="16" key="2">
    <citation type="submission" date="2025-08" db="UniProtKB">
        <authorList>
            <consortium name="Ensembl"/>
        </authorList>
    </citation>
    <scope>IDENTIFICATION</scope>
</reference>
<evidence type="ECO:0000256" key="11">
    <source>
        <dbReference type="ARBA" id="ARBA00062390"/>
    </source>
</evidence>
<dbReference type="GO" id="GO:0031267">
    <property type="term" value="F:small GTPase binding"/>
    <property type="evidence" value="ECO:0007669"/>
    <property type="project" value="InterPro"/>
</dbReference>
<dbReference type="PROSITE" id="PS51511">
    <property type="entry name" value="FIP_RBD"/>
    <property type="match status" value="1"/>
</dbReference>
<keyword evidence="5" id="KW-0597">Phosphoprotein</keyword>
<feature type="compositionally biased region" description="Basic and acidic residues" evidence="13">
    <location>
        <begin position="155"/>
        <end position="170"/>
    </location>
</feature>
<keyword evidence="8" id="KW-0653">Protein transport</keyword>
<dbReference type="Gene3D" id="1.20.5.2440">
    <property type="match status" value="1"/>
</dbReference>